<comment type="caution">
    <text evidence="4">The sequence shown here is derived from an EMBL/GenBank/DDBJ whole genome shotgun (WGS) entry which is preliminary data.</text>
</comment>
<dbReference type="Proteomes" id="UP000029392">
    <property type="component" value="Unassembled WGS sequence"/>
</dbReference>
<dbReference type="Gene3D" id="2.60.120.10">
    <property type="entry name" value="Jelly Rolls"/>
    <property type="match status" value="1"/>
</dbReference>
<dbReference type="STRING" id="1384054.N790_12920"/>
<gene>
    <name evidence="4" type="ORF">N790_12920</name>
</gene>
<dbReference type="InterPro" id="IPR020084">
    <property type="entry name" value="NUDIX_hydrolase_CS"/>
</dbReference>
<dbReference type="PANTHER" id="PTHR43046:SF2">
    <property type="entry name" value="8-OXO-DGTP DIPHOSPHATASE-RELATED"/>
    <property type="match status" value="1"/>
</dbReference>
<dbReference type="AlphaFoldDB" id="A0A091BH91"/>
<dbReference type="InterPro" id="IPR011051">
    <property type="entry name" value="RmlC_Cupin_sf"/>
</dbReference>
<reference evidence="4 5" key="1">
    <citation type="submission" date="2013-09" db="EMBL/GenBank/DDBJ databases">
        <title>Genome sequencing of Arenimonas malthae.</title>
        <authorList>
            <person name="Chen F."/>
            <person name="Wang G."/>
        </authorList>
    </citation>
    <scope>NUCLEOTIDE SEQUENCE [LARGE SCALE GENOMIC DNA]</scope>
    <source>
        <strain evidence="4 5">CC-JY-1</strain>
    </source>
</reference>
<feature type="domain" description="Nudix hydrolase" evidence="3">
    <location>
        <begin position="5"/>
        <end position="131"/>
    </location>
</feature>
<dbReference type="PATRIC" id="fig|1384054.3.peg.261"/>
<accession>A0A091BH91</accession>
<dbReference type="Pfam" id="PF07883">
    <property type="entry name" value="Cupin_2"/>
    <property type="match status" value="1"/>
</dbReference>
<dbReference type="GO" id="GO:0016787">
    <property type="term" value="F:hydrolase activity"/>
    <property type="evidence" value="ECO:0007669"/>
    <property type="project" value="UniProtKB-KW"/>
</dbReference>
<dbReference type="SUPFAM" id="SSF55811">
    <property type="entry name" value="Nudix"/>
    <property type="match status" value="1"/>
</dbReference>
<dbReference type="eggNOG" id="COG0494">
    <property type="taxonomic scope" value="Bacteria"/>
</dbReference>
<dbReference type="Pfam" id="PF00293">
    <property type="entry name" value="NUDIX"/>
    <property type="match status" value="1"/>
</dbReference>
<dbReference type="Gene3D" id="3.90.79.10">
    <property type="entry name" value="Nucleoside Triphosphate Pyrophosphohydrolase"/>
    <property type="match status" value="1"/>
</dbReference>
<dbReference type="PROSITE" id="PS00893">
    <property type="entry name" value="NUDIX_BOX"/>
    <property type="match status" value="1"/>
</dbReference>
<dbReference type="eggNOG" id="COG0662">
    <property type="taxonomic scope" value="Bacteria"/>
</dbReference>
<dbReference type="PANTHER" id="PTHR43046">
    <property type="entry name" value="GDP-MANNOSE MANNOSYL HYDROLASE"/>
    <property type="match status" value="1"/>
</dbReference>
<proteinExistence type="predicted"/>
<keyword evidence="5" id="KW-1185">Reference proteome</keyword>
<dbReference type="InterPro" id="IPR014710">
    <property type="entry name" value="RmlC-like_jellyroll"/>
</dbReference>
<evidence type="ECO:0000259" key="3">
    <source>
        <dbReference type="PROSITE" id="PS51462"/>
    </source>
</evidence>
<comment type="cofactor">
    <cofactor evidence="1">
        <name>Mg(2+)</name>
        <dbReference type="ChEBI" id="CHEBI:18420"/>
    </cofactor>
</comment>
<evidence type="ECO:0000313" key="5">
    <source>
        <dbReference type="Proteomes" id="UP000029392"/>
    </source>
</evidence>
<evidence type="ECO:0000313" key="4">
    <source>
        <dbReference type="EMBL" id="KFN52078.1"/>
    </source>
</evidence>
<name>A0A091BH91_9GAMM</name>
<dbReference type="SUPFAM" id="SSF51182">
    <property type="entry name" value="RmlC-like cupins"/>
    <property type="match status" value="1"/>
</dbReference>
<dbReference type="PROSITE" id="PS51462">
    <property type="entry name" value="NUDIX"/>
    <property type="match status" value="1"/>
</dbReference>
<dbReference type="InterPro" id="IPR000086">
    <property type="entry name" value="NUDIX_hydrolase_dom"/>
</dbReference>
<protein>
    <recommendedName>
        <fullName evidence="3">Nudix hydrolase domain-containing protein</fullName>
    </recommendedName>
</protein>
<organism evidence="4 5">
    <name type="scientific">Arenimonas malthae CC-JY-1</name>
    <dbReference type="NCBI Taxonomy" id="1384054"/>
    <lineage>
        <taxon>Bacteria</taxon>
        <taxon>Pseudomonadati</taxon>
        <taxon>Pseudomonadota</taxon>
        <taxon>Gammaproteobacteria</taxon>
        <taxon>Lysobacterales</taxon>
        <taxon>Lysobacteraceae</taxon>
        <taxon>Arenimonas</taxon>
    </lineage>
</organism>
<sequence>MTDARLIRTVAAVIRDAAGRVLLVRKRGTPTFIQPGGKREPGEEPLATLARELHEELGVALRPGALRLGEFEDVAVNEADTRVRAEVYLADVDGEPAARAEIEELAWVEPAAPGERVIAPLSRHQLLPAVAALWSPVERGPARHYAWGGDNDGWHLVQRGELSVIAERVPPGGRERRHRHAVARQFFYLLSGRACIELAGKEVALAAGQGLEVPPGLPHQFMNPYDEDVHFLVVSQPTTRGDRSDD</sequence>
<dbReference type="CDD" id="cd04690">
    <property type="entry name" value="NUDIX_Hydrolase"/>
    <property type="match status" value="1"/>
</dbReference>
<keyword evidence="2" id="KW-0378">Hydrolase</keyword>
<dbReference type="InterPro" id="IPR013096">
    <property type="entry name" value="Cupin_2"/>
</dbReference>
<dbReference type="InterPro" id="IPR015797">
    <property type="entry name" value="NUDIX_hydrolase-like_dom_sf"/>
</dbReference>
<dbReference type="EMBL" id="AVCH01000008">
    <property type="protein sequence ID" value="KFN52078.1"/>
    <property type="molecule type" value="Genomic_DNA"/>
</dbReference>
<evidence type="ECO:0000256" key="1">
    <source>
        <dbReference type="ARBA" id="ARBA00001946"/>
    </source>
</evidence>
<evidence type="ECO:0000256" key="2">
    <source>
        <dbReference type="ARBA" id="ARBA00022801"/>
    </source>
</evidence>